<dbReference type="SUPFAM" id="SSF51045">
    <property type="entry name" value="WW domain"/>
    <property type="match status" value="1"/>
</dbReference>
<dbReference type="EMBL" id="HBFC01025622">
    <property type="protein sequence ID" value="CAD8712972.1"/>
    <property type="molecule type" value="Transcribed_RNA"/>
</dbReference>
<dbReference type="CDD" id="cd00201">
    <property type="entry name" value="WW"/>
    <property type="match status" value="1"/>
</dbReference>
<dbReference type="Pfam" id="PF00397">
    <property type="entry name" value="WW"/>
    <property type="match status" value="1"/>
</dbReference>
<reference evidence="3" key="1">
    <citation type="submission" date="2021-01" db="EMBL/GenBank/DDBJ databases">
        <authorList>
            <person name="Corre E."/>
            <person name="Pelletier E."/>
            <person name="Niang G."/>
            <person name="Scheremetjew M."/>
            <person name="Finn R."/>
            <person name="Kale V."/>
            <person name="Holt S."/>
            <person name="Cochrane G."/>
            <person name="Meng A."/>
            <person name="Brown T."/>
            <person name="Cohen L."/>
        </authorList>
    </citation>
    <scope>NUCLEOTIDE SEQUENCE</scope>
    <source>
        <strain evidence="3">SL-175</strain>
    </source>
</reference>
<dbReference type="AlphaFoldDB" id="A0A7S0XDR1"/>
<evidence type="ECO:0000313" key="3">
    <source>
        <dbReference type="EMBL" id="CAD8712972.1"/>
    </source>
</evidence>
<dbReference type="PROSITE" id="PS50020">
    <property type="entry name" value="WW_DOMAIN_2"/>
    <property type="match status" value="1"/>
</dbReference>
<name>A0A7S0XDR1_9CHLO</name>
<dbReference type="InterPro" id="IPR036020">
    <property type="entry name" value="WW_dom_sf"/>
</dbReference>
<feature type="region of interest" description="Disordered" evidence="1">
    <location>
        <begin position="97"/>
        <end position="133"/>
    </location>
</feature>
<dbReference type="PROSITE" id="PS01159">
    <property type="entry name" value="WW_DOMAIN_1"/>
    <property type="match status" value="1"/>
</dbReference>
<feature type="domain" description="WW" evidence="2">
    <location>
        <begin position="192"/>
        <end position="225"/>
    </location>
</feature>
<feature type="compositionally biased region" description="Basic and acidic residues" evidence="1">
    <location>
        <begin position="115"/>
        <end position="130"/>
    </location>
</feature>
<protein>
    <recommendedName>
        <fullName evidence="2">WW domain-containing protein</fullName>
    </recommendedName>
</protein>
<evidence type="ECO:0000256" key="1">
    <source>
        <dbReference type="SAM" id="MobiDB-lite"/>
    </source>
</evidence>
<gene>
    <name evidence="3" type="ORF">MANT1106_LOCUS15519</name>
</gene>
<accession>A0A7S0XDR1</accession>
<dbReference type="GO" id="GO:0003676">
    <property type="term" value="F:nucleic acid binding"/>
    <property type="evidence" value="ECO:0007669"/>
    <property type="project" value="InterPro"/>
</dbReference>
<dbReference type="Gene3D" id="2.20.70.10">
    <property type="match status" value="1"/>
</dbReference>
<organism evidence="3">
    <name type="scientific">Mantoniella antarctica</name>
    <dbReference type="NCBI Taxonomy" id="81844"/>
    <lineage>
        <taxon>Eukaryota</taxon>
        <taxon>Viridiplantae</taxon>
        <taxon>Chlorophyta</taxon>
        <taxon>Mamiellophyceae</taxon>
        <taxon>Mamiellales</taxon>
        <taxon>Mamiellaceae</taxon>
        <taxon>Mantoniella</taxon>
    </lineage>
</organism>
<dbReference type="SMART" id="SM00343">
    <property type="entry name" value="ZnF_C2HC"/>
    <property type="match status" value="1"/>
</dbReference>
<dbReference type="InterPro" id="IPR001878">
    <property type="entry name" value="Znf_CCHC"/>
</dbReference>
<dbReference type="GO" id="GO:0008270">
    <property type="term" value="F:zinc ion binding"/>
    <property type="evidence" value="ECO:0007669"/>
    <property type="project" value="InterPro"/>
</dbReference>
<sequence length="225" mass="23031">MEKHHKLRRPAGSSIHGCNICGVEGHQAAQCTNGTVNWSQKRSHGVAQAGGVGGASKEPDYADMAAQARAFAAKRLADEEAIINGIVKAGGDEEVKETVRVDTSDGADGGAKKRGREDAGREDETGKGARTEAAGATSALSAALNAAASGLMPGPPATYGHAQLSRGPVVAAVPVSAPMPVPPPPPPVIAPAAPASAWRVYYDQLGRPYYHNSASGVTQWTPPVV</sequence>
<proteinExistence type="predicted"/>
<dbReference type="InterPro" id="IPR001202">
    <property type="entry name" value="WW_dom"/>
</dbReference>
<evidence type="ECO:0000259" key="2">
    <source>
        <dbReference type="PROSITE" id="PS50020"/>
    </source>
</evidence>
<dbReference type="SMART" id="SM00456">
    <property type="entry name" value="WW"/>
    <property type="match status" value="1"/>
</dbReference>